<organism evidence="2 3">
    <name type="scientific">Phytophthora cactorum</name>
    <dbReference type="NCBI Taxonomy" id="29920"/>
    <lineage>
        <taxon>Eukaryota</taxon>
        <taxon>Sar</taxon>
        <taxon>Stramenopiles</taxon>
        <taxon>Oomycota</taxon>
        <taxon>Peronosporomycetes</taxon>
        <taxon>Peronosporales</taxon>
        <taxon>Peronosporaceae</taxon>
        <taxon>Phytophthora</taxon>
    </lineage>
</organism>
<dbReference type="Proteomes" id="UP000774804">
    <property type="component" value="Unassembled WGS sequence"/>
</dbReference>
<feature type="signal peptide" evidence="1">
    <location>
        <begin position="1"/>
        <end position="17"/>
    </location>
</feature>
<dbReference type="EMBL" id="RCMI01003409">
    <property type="protein sequence ID" value="KAG2872544.1"/>
    <property type="molecule type" value="Genomic_DNA"/>
</dbReference>
<proteinExistence type="predicted"/>
<reference evidence="2" key="1">
    <citation type="submission" date="2018-10" db="EMBL/GenBank/DDBJ databases">
        <title>Effector identification in a new, highly contiguous assembly of the strawberry crown rot pathogen Phytophthora cactorum.</title>
        <authorList>
            <person name="Armitage A.D."/>
            <person name="Nellist C.F."/>
            <person name="Bates H."/>
            <person name="Vickerstaff R.J."/>
            <person name="Harrison R.J."/>
        </authorList>
    </citation>
    <scope>NUCLEOTIDE SEQUENCE</scope>
    <source>
        <strain evidence="2">4032</strain>
    </source>
</reference>
<gene>
    <name evidence="2" type="ORF">PC115_g24584</name>
</gene>
<accession>A0A8T1A9J8</accession>
<protein>
    <submittedName>
        <fullName evidence="2">Uncharacterized protein</fullName>
    </submittedName>
</protein>
<dbReference type="AlphaFoldDB" id="A0A8T1A9J8"/>
<comment type="caution">
    <text evidence="2">The sequence shown here is derived from an EMBL/GenBank/DDBJ whole genome shotgun (WGS) entry which is preliminary data.</text>
</comment>
<name>A0A8T1A9J8_9STRA</name>
<feature type="chain" id="PRO_5035791432" evidence="1">
    <location>
        <begin position="18"/>
        <end position="68"/>
    </location>
</feature>
<evidence type="ECO:0000313" key="2">
    <source>
        <dbReference type="EMBL" id="KAG2872544.1"/>
    </source>
</evidence>
<sequence length="68" mass="7453">MLAMLTLIPLATGLVMGAFPAAVTYADTGNNLPTSSSGTGSWQTEICTCIHLSPMMRRIRWKMYSMRV</sequence>
<evidence type="ECO:0000313" key="3">
    <source>
        <dbReference type="Proteomes" id="UP000774804"/>
    </source>
</evidence>
<keyword evidence="1" id="KW-0732">Signal</keyword>
<evidence type="ECO:0000256" key="1">
    <source>
        <dbReference type="SAM" id="SignalP"/>
    </source>
</evidence>